<dbReference type="Pfam" id="PF08765">
    <property type="entry name" value="Mor"/>
    <property type="match status" value="1"/>
</dbReference>
<dbReference type="PANTHER" id="PTHR37812">
    <property type="entry name" value="MU-LIKE PROPHAGE FLUMU PROTEIN C"/>
    <property type="match status" value="1"/>
</dbReference>
<accession>A0A8S5U3P7</accession>
<sequence>MATESIKMTDEQHDLFADDHEMVGQLFDKLDHIPDDELSKSWESVLVKLVQLIKAEFSRQGKSFDDKTIEKIILVISHYLGGRAIYLPRADRLKEALRDYAIYNDFNGGNVRALSERYGLSEPHIYAIIRKQRNIIKKRYQPELPY</sequence>
<evidence type="ECO:0000259" key="1">
    <source>
        <dbReference type="Pfam" id="PF08765"/>
    </source>
</evidence>
<dbReference type="InterPro" id="IPR014875">
    <property type="entry name" value="Mor_transcription_activator"/>
</dbReference>
<dbReference type="PANTHER" id="PTHR37812:SF1">
    <property type="entry name" value="MU-LIKE PROPHAGE FLUMU PROTEIN C"/>
    <property type="match status" value="1"/>
</dbReference>
<feature type="domain" description="Mor transcription activator" evidence="1">
    <location>
        <begin position="41"/>
        <end position="144"/>
    </location>
</feature>
<dbReference type="SUPFAM" id="SSF46689">
    <property type="entry name" value="Homeodomain-like"/>
    <property type="match status" value="1"/>
</dbReference>
<dbReference type="InterPro" id="IPR052411">
    <property type="entry name" value="c-mor_Regulatory_Protein"/>
</dbReference>
<reference evidence="2" key="1">
    <citation type="journal article" date="2021" name="Proc. Natl. Acad. Sci. U.S.A.">
        <title>A Catalog of Tens of Thousands of Viruses from Human Metagenomes Reveals Hidden Associations with Chronic Diseases.</title>
        <authorList>
            <person name="Tisza M.J."/>
            <person name="Buck C.B."/>
        </authorList>
    </citation>
    <scope>NUCLEOTIDE SEQUENCE</scope>
    <source>
        <strain evidence="2">Cttp71</strain>
    </source>
</reference>
<organism evidence="2">
    <name type="scientific">Myoviridae sp. cttp71</name>
    <dbReference type="NCBI Taxonomy" id="2825195"/>
    <lineage>
        <taxon>Viruses</taxon>
        <taxon>Duplodnaviria</taxon>
        <taxon>Heunggongvirae</taxon>
        <taxon>Uroviricota</taxon>
        <taxon>Caudoviricetes</taxon>
    </lineage>
</organism>
<protein>
    <recommendedName>
        <fullName evidence="1">Mor transcription activator domain-containing protein</fullName>
    </recommendedName>
</protein>
<proteinExistence type="predicted"/>
<evidence type="ECO:0000313" key="2">
    <source>
        <dbReference type="EMBL" id="DAF89089.1"/>
    </source>
</evidence>
<name>A0A8S5U3P7_9CAUD</name>
<dbReference type="EMBL" id="BK016002">
    <property type="protein sequence ID" value="DAF89089.1"/>
    <property type="molecule type" value="Genomic_DNA"/>
</dbReference>
<dbReference type="Gene3D" id="1.10.10.60">
    <property type="entry name" value="Homeodomain-like"/>
    <property type="match status" value="1"/>
</dbReference>
<dbReference type="InterPro" id="IPR009057">
    <property type="entry name" value="Homeodomain-like_sf"/>
</dbReference>